<proteinExistence type="predicted"/>
<evidence type="ECO:0000313" key="3">
    <source>
        <dbReference type="EMBL" id="CEM09686.1"/>
    </source>
</evidence>
<feature type="compositionally biased region" description="Basic residues" evidence="1">
    <location>
        <begin position="99"/>
        <end position="119"/>
    </location>
</feature>
<feature type="compositionally biased region" description="Basic residues" evidence="1">
    <location>
        <begin position="464"/>
        <end position="475"/>
    </location>
</feature>
<sequence>MWLLLLLLLLLGSQHETSDHPKRRSRHVDLFNAPPRREDRRTAAVLDNKNTTAEKTANATLQSGLQRPFPSAAMVNVTGSHSFNASRGRFAFDRTGRSSSKRRKQQRMKAKKMAVKHGRSVLSSMDLSNALHELEGHTVAGKDMSTAVALHSCPTFSGDSASAGPPYPDNTLSTYLFNSRGGRSNWLNLLARVRSLPRPLLLFHALRAWGSPYVHQSVDKVELYNLLRAFLPDCESQVDVLEGLLLAGAKEENCPWKDSASVEGLHLHDLSYETYMGCWEATKESQCFCSMRRVEEALNRFPEAEFLYNCIVLQPRWSTVLSIASLQEEICTTLDLIRTGKLGAEAHKAATFLQLEYINNRTSAVLKSQQISELRTIEAQGSLEGRMMCVRVSMSQDIFEYPDASERALLRLEQQIKIPNMIKKEQFFSFFLKLMPYRRITYPSNHCSFIEHASAEDSSLSIHRSAKRPPKRRVLKPRESQRSPHSGLRHLPPEEQARMVVWRLSQREYIYDAWVYLVSGSVEIGPLFDEDEDYFTFGNDPCKKIKPMECKDDAMIKACGGNGLEIGRPWGKCRLLDAETKEYRCRCKEDEGFEERSNKDGKSECVAPCEGMGHRLCGAHIDPSPGTCNEETEEEDIAHLGHYTCKCDPKRAVDGWDDLSNTPTCDKKKECGRNEDRVEGEKYGACRGPALVDHYYRGQCWRLDRFAPGEYDCDCYEDKHYRVLYKKSDEAKNATNPGEMKQKAFCAADCEALGNAMCGVHETPPHGCTDDDKTLEQSAVHAYRCPDCDTTEIYEATRTEFCPRECSDEESHRWCGGPQEAELSWGTCIADPLIHGKYECRPSDGFVAVEADALKLKRGYEELFEEGLEQSAVVGRSYEYKSKAEHAAGATSEEEKEHKGVTPGYVGNMTIPSAKEGPSFKQFSQARCPKLGDSLCQGQKPPATVSDEDALGWCEPLHTRDFTSPVGYKCHCDPKKARPRLNTEYHLPTCAGKFACGADESRVCEGPAPSEWMDNTGAAHAGKCLISRPGNMSAIVSSINTISPYRRIKQQSQDRNRETQLSDTAEPPAKPLDSTCQGAGCTCEKLGSFLCSGKDEFIELEGDAYEQKMQQYRNEIEHGTCIEHGVKDGEYKGDYSCGCKEEKADLAVHPKTMTQMCLAKDFDGCDDTKNDRACIGPPGVTEQYERGKCYVLKTFRPGEYKCYAWPGKALNNARYPVELTSGEHNKKEICVANCAALGSIMCRGPTLDKPRGTCHQSKQELHKPPLRAYTCTCSHRYALEEPQMHPSAKTQYCRGAAESCDADGIKMCRGERNDAFHRGECLLAENELNDVLREIHGRDFDNFDKTNFDYLLMDPQPYDCACKAEFGFVPHPESTKQKCIGKCSYLGYHLCAGEELHRSGGKMVPFRADKPDKETTIDKYGACIDDESTEGGDYRCKCVDRYTIPAENRYTRTQSCRRKRMGCVGLGDIPLRACHGPSDSPAFRRGECWQSSESEPYSCNCYEESFNKLILTPPADQIVCAGFCLNPTLRASCQGPHSPLLEVEETPESKSDLMLFGECIESPSVNDVKEAQKQCECKDGFKAITATIEGKERQICAATCDDNGQGIGKKLCAGGTTDRMPKNPIEKRSCEETPDGRRWCAGPSLKQAENKYKKYVRGLCWRHENFQSEQYECTCQHPYKRLLFDGDKIVVGDKSLTNINNGLNSRSAQVRADCEALGKDMCGGKEGRKGTCIKGDISTDAGAIRESPSQSYDCKCDTEYALPTPETHPITQTPFCRGAGKSCPEALERPCSGEKADYSKYPRAKRGKCVLDEWDLDLSRCECNADLGYFPSTSNKKCLGEQPPSVRKKFREKQLFVAGKCKGLGDYLCAGLDIITARDPHAVMNKLPGGRSKPEMHIGTYQDEDDDDYQRTCKKDIPDHLGVVMGTQQTIKTQMCQCVEGFQLGIDKTTRAQKCFVTCDPYGKRLCGGSKQHNKDRTPGKAELGTCSHGPDGDYQCTCHDKIAFRDFYTGFKGRKLHMCQARCSEEYQRNCEGPFKKWGTCDQMDNENDAYTCTCVGEKFNDKIVRGTNAKKKSVCHATCASLGKELCQEDEDGGLGTCHDDTLDKDGHYRCTCNDNIESGTDPFYGTPLCKKPQDCESDGKRWCAGPSLQQDREEYKTYVRGNCFRFEGSKEAYKCTCNDSYKQLKFVKDRKTQDGYYQKEGLPFCAADCEALGKDMCGGKEGRKGTCIKGDNSTDAGAIRESPSQSYDCKCATEYALPTPETHPITQTPFCRGAGKSCPEALERPCSGEKADYSKYPRAKRGKCVLDEWDLDLSRCECNADLGYFPSTSNKKCLSEQPPSVRKKVREKQLFVAGRCKGLGDYLCAELDIIGAENPNAVMNKLPGDPQKRIGFCEPREDDDYLCTCIAHTKPEYSAVTTGHGVIGYMQMCQCVEGFQLGIDKTGDQKCFVTCDPYGKRLCGGSKQHNKDRTPGKAELGQRR</sequence>
<evidence type="ECO:0000256" key="1">
    <source>
        <dbReference type="SAM" id="MobiDB-lite"/>
    </source>
</evidence>
<dbReference type="OMA" id="IQDQCQC"/>
<dbReference type="VEuPathDB" id="CryptoDB:Vbra_4313"/>
<reference evidence="3 4" key="1">
    <citation type="submission" date="2014-11" db="EMBL/GenBank/DDBJ databases">
        <authorList>
            <person name="Zhu J."/>
            <person name="Qi W."/>
            <person name="Song R."/>
        </authorList>
    </citation>
    <scope>NUCLEOTIDE SEQUENCE [LARGE SCALE GENOMIC DNA]</scope>
</reference>
<evidence type="ECO:0000313" key="4">
    <source>
        <dbReference type="Proteomes" id="UP000041254"/>
    </source>
</evidence>
<organism evidence="3 4">
    <name type="scientific">Vitrella brassicaformis (strain CCMP3155)</name>
    <dbReference type="NCBI Taxonomy" id="1169540"/>
    <lineage>
        <taxon>Eukaryota</taxon>
        <taxon>Sar</taxon>
        <taxon>Alveolata</taxon>
        <taxon>Colpodellida</taxon>
        <taxon>Vitrellaceae</taxon>
        <taxon>Vitrella</taxon>
    </lineage>
</organism>
<evidence type="ECO:0008006" key="5">
    <source>
        <dbReference type="Google" id="ProtNLM"/>
    </source>
</evidence>
<protein>
    <recommendedName>
        <fullName evidence="5">EGF-like domain-containing protein</fullName>
    </recommendedName>
</protein>
<evidence type="ECO:0000256" key="2">
    <source>
        <dbReference type="SAM" id="SignalP"/>
    </source>
</evidence>
<feature type="region of interest" description="Disordered" evidence="1">
    <location>
        <begin position="1047"/>
        <end position="1073"/>
    </location>
</feature>
<accession>A0A0G4F9Q1</accession>
<feature type="region of interest" description="Disordered" evidence="1">
    <location>
        <begin position="460"/>
        <end position="490"/>
    </location>
</feature>
<keyword evidence="2" id="KW-0732">Signal</keyword>
<feature type="chain" id="PRO_5005188292" description="EGF-like domain-containing protein" evidence="2">
    <location>
        <begin position="19"/>
        <end position="2483"/>
    </location>
</feature>
<keyword evidence="4" id="KW-1185">Reference proteome</keyword>
<feature type="signal peptide" evidence="2">
    <location>
        <begin position="1"/>
        <end position="18"/>
    </location>
</feature>
<dbReference type="EMBL" id="CDMY01000395">
    <property type="protein sequence ID" value="CEM09686.1"/>
    <property type="molecule type" value="Genomic_DNA"/>
</dbReference>
<dbReference type="Proteomes" id="UP000041254">
    <property type="component" value="Unassembled WGS sequence"/>
</dbReference>
<gene>
    <name evidence="3" type="ORF">Vbra_4313</name>
</gene>
<dbReference type="InParanoid" id="A0A0G4F9Q1"/>
<name>A0A0G4F9Q1_VITBC</name>
<feature type="region of interest" description="Disordered" evidence="1">
    <location>
        <begin position="88"/>
        <end position="119"/>
    </location>
</feature>